<keyword evidence="1" id="KW-1133">Transmembrane helix</keyword>
<reference evidence="2 3" key="1">
    <citation type="submission" date="2014-07" db="EMBL/GenBank/DDBJ databases">
        <title>Draft genome sequence of Thalassospira profundimaris R8-17.</title>
        <authorList>
            <person name="Lai Q."/>
            <person name="Shao Z."/>
        </authorList>
    </citation>
    <scope>NUCLEOTIDE SEQUENCE [LARGE SCALE GENOMIC DNA]</scope>
    <source>
        <strain evidence="2 3">R8-17</strain>
    </source>
</reference>
<name>A0A367V8V8_9PROT</name>
<evidence type="ECO:0000313" key="2">
    <source>
        <dbReference type="EMBL" id="RCK21635.1"/>
    </source>
</evidence>
<evidence type="ECO:0000256" key="1">
    <source>
        <dbReference type="SAM" id="Phobius"/>
    </source>
</evidence>
<evidence type="ECO:0000313" key="3">
    <source>
        <dbReference type="Proteomes" id="UP000253061"/>
    </source>
</evidence>
<sequence>MPYTVRAAAVASDHAVIAKAIDVWMAVPENAVGLSSPTLDQVKKALADHFNEMFEAAVNARNFEGPGLQTKLFDIIKAARNAFAWHVQNEDADPMDLDNAADFVELKDLNINDPDLQLTRTQTARLYFALTKILLVSSALSLEDAVSMVNAAMVYQATAVGELDNRHEVWLGYVGMFSSFLLWVTDWHRNGSPRVEWREASDCFEKASVVIKHVGFLFEQASLGALSYYGSVPNASAQITVAGGCLLAATVLKHNKAVVLQVRKGIDVSFKLVLVLLTLVIYCLVMAFAGTGQGFAGMFGYLGYR</sequence>
<keyword evidence="1" id="KW-0472">Membrane</keyword>
<organism evidence="2 3">
    <name type="scientific">Thalassospira profundimaris</name>
    <dbReference type="NCBI Taxonomy" id="502049"/>
    <lineage>
        <taxon>Bacteria</taxon>
        <taxon>Pseudomonadati</taxon>
        <taxon>Pseudomonadota</taxon>
        <taxon>Alphaproteobacteria</taxon>
        <taxon>Rhodospirillales</taxon>
        <taxon>Thalassospiraceae</taxon>
        <taxon>Thalassospira</taxon>
    </lineage>
</organism>
<comment type="caution">
    <text evidence="2">The sequence shown here is derived from an EMBL/GenBank/DDBJ whole genome shotgun (WGS) entry which is preliminary data.</text>
</comment>
<feature type="transmembrane region" description="Helical" evidence="1">
    <location>
        <begin position="272"/>
        <end position="296"/>
    </location>
</feature>
<keyword evidence="1" id="KW-0812">Transmembrane</keyword>
<dbReference type="AlphaFoldDB" id="A0A367V8V8"/>
<gene>
    <name evidence="2" type="ORF">TH6_13700</name>
</gene>
<proteinExistence type="predicted"/>
<dbReference type="EMBL" id="JPWB01000005">
    <property type="protein sequence ID" value="RCK21635.1"/>
    <property type="molecule type" value="Genomic_DNA"/>
</dbReference>
<accession>A0A367V8V8</accession>
<dbReference type="RefSeq" id="WP_062955426.1">
    <property type="nucleotide sequence ID" value="NZ_JPWB01000005.1"/>
</dbReference>
<dbReference type="Proteomes" id="UP000253061">
    <property type="component" value="Unassembled WGS sequence"/>
</dbReference>
<protein>
    <submittedName>
        <fullName evidence="2">Uncharacterized protein</fullName>
    </submittedName>
</protein>